<feature type="signal peptide" evidence="1">
    <location>
        <begin position="1"/>
        <end position="19"/>
    </location>
</feature>
<protein>
    <submittedName>
        <fullName evidence="2">Conserved hypothetical secreted protein</fullName>
    </submittedName>
</protein>
<reference evidence="2 3" key="2">
    <citation type="submission" date="2014-05" db="EMBL/GenBank/DDBJ databases">
        <title>Genome sequence of the 3-chlorobenzoate degrading bacterium Pseudomonas knackmussii B13 shows multiple evidence for horizontal gene transfer.</title>
        <authorList>
            <person name="Miyazaki R."/>
            <person name="Bertelli C."/>
            <person name="Falquet L."/>
            <person name="Robinson-Rechavi M."/>
            <person name="Gharib W."/>
            <person name="Roy S."/>
            <person name="Van der Meer J.R."/>
        </authorList>
    </citation>
    <scope>NUCLEOTIDE SEQUENCE [LARGE SCALE GENOMIC DNA]</scope>
    <source>
        <strain evidence="2 3">B13</strain>
    </source>
</reference>
<evidence type="ECO:0000313" key="2">
    <source>
        <dbReference type="EMBL" id="CDF81630.1"/>
    </source>
</evidence>
<proteinExistence type="predicted"/>
<reference evidence="2 3" key="1">
    <citation type="submission" date="2013-03" db="EMBL/GenBank/DDBJ databases">
        <authorList>
            <person name="Linke B."/>
        </authorList>
    </citation>
    <scope>NUCLEOTIDE SEQUENCE [LARGE SCALE GENOMIC DNA]</scope>
    <source>
        <strain evidence="2 3">B13</strain>
    </source>
</reference>
<keyword evidence="1" id="KW-0732">Signal</keyword>
<dbReference type="AlphaFoldDB" id="A0A024H9R4"/>
<dbReference type="KEGG" id="pkc:PKB_0251"/>
<evidence type="ECO:0000313" key="3">
    <source>
        <dbReference type="Proteomes" id="UP000025241"/>
    </source>
</evidence>
<dbReference type="EMBL" id="HG322950">
    <property type="protein sequence ID" value="CDF81630.1"/>
    <property type="molecule type" value="Genomic_DNA"/>
</dbReference>
<dbReference type="STRING" id="1301098.PKB_0251"/>
<dbReference type="OrthoDB" id="7013721at2"/>
<dbReference type="PATRIC" id="fig|1301098.3.peg.259"/>
<name>A0A024H9R4_PSEKB</name>
<accession>A0A024H9R4</accession>
<evidence type="ECO:0000256" key="1">
    <source>
        <dbReference type="SAM" id="SignalP"/>
    </source>
</evidence>
<sequence>MRLPAFLLLSSLSILPALAHAEACVVHSRGDRLDVKVCQQNRSIPAKLFHEGFCQPQLKDQKVEVTYADSCPSGAFGVCSNAQVANSPYRQDIHYYGVASDARFLQPFCESQSNGQWQSGK</sequence>
<dbReference type="Proteomes" id="UP000025241">
    <property type="component" value="Chromosome I"/>
</dbReference>
<keyword evidence="3" id="KW-1185">Reference proteome</keyword>
<dbReference type="HOGENOM" id="CLU_2071110_0_0_6"/>
<dbReference type="RefSeq" id="WP_043248331.1">
    <property type="nucleotide sequence ID" value="NZ_HG322950.1"/>
</dbReference>
<organism evidence="2 3">
    <name type="scientific">Pseudomonas knackmussii (strain DSM 6978 / CCUG 54928 / LMG 23759 / B13)</name>
    <dbReference type="NCBI Taxonomy" id="1301098"/>
    <lineage>
        <taxon>Bacteria</taxon>
        <taxon>Pseudomonadati</taxon>
        <taxon>Pseudomonadota</taxon>
        <taxon>Gammaproteobacteria</taxon>
        <taxon>Pseudomonadales</taxon>
        <taxon>Pseudomonadaceae</taxon>
        <taxon>Pseudomonas</taxon>
    </lineage>
</organism>
<feature type="chain" id="PRO_5001532967" evidence="1">
    <location>
        <begin position="20"/>
        <end position="121"/>
    </location>
</feature>
<gene>
    <name evidence="2" type="ORF">PKB_0251</name>
</gene>